<dbReference type="RefSeq" id="WP_380082202.1">
    <property type="nucleotide sequence ID" value="NZ_JBHSWD010000001.1"/>
</dbReference>
<protein>
    <submittedName>
        <fullName evidence="1">Uncharacterized protein</fullName>
    </submittedName>
</protein>
<keyword evidence="2" id="KW-1185">Reference proteome</keyword>
<dbReference type="EMBL" id="JBHSWD010000001">
    <property type="protein sequence ID" value="MFC6591195.1"/>
    <property type="molecule type" value="Genomic_DNA"/>
</dbReference>
<gene>
    <name evidence="1" type="ORF">ACFP81_03555</name>
</gene>
<organism evidence="1 2">
    <name type="scientific">Deinococcus lacus</name>
    <dbReference type="NCBI Taxonomy" id="392561"/>
    <lineage>
        <taxon>Bacteria</taxon>
        <taxon>Thermotogati</taxon>
        <taxon>Deinococcota</taxon>
        <taxon>Deinococci</taxon>
        <taxon>Deinococcales</taxon>
        <taxon>Deinococcaceae</taxon>
        <taxon>Deinococcus</taxon>
    </lineage>
</organism>
<accession>A0ABW1YA68</accession>
<evidence type="ECO:0000313" key="1">
    <source>
        <dbReference type="EMBL" id="MFC6591195.1"/>
    </source>
</evidence>
<dbReference type="Proteomes" id="UP001596297">
    <property type="component" value="Unassembled WGS sequence"/>
</dbReference>
<sequence length="58" mass="6226">MLSRTLTDQGLDVTVGHSLGPLRVHLSPRETALCTDRLALDIQAGATLTLPDDRETPS</sequence>
<evidence type="ECO:0000313" key="2">
    <source>
        <dbReference type="Proteomes" id="UP001596297"/>
    </source>
</evidence>
<reference evidence="2" key="1">
    <citation type="journal article" date="2019" name="Int. J. Syst. Evol. Microbiol.">
        <title>The Global Catalogue of Microorganisms (GCM) 10K type strain sequencing project: providing services to taxonomists for standard genome sequencing and annotation.</title>
        <authorList>
            <consortium name="The Broad Institute Genomics Platform"/>
            <consortium name="The Broad Institute Genome Sequencing Center for Infectious Disease"/>
            <person name="Wu L."/>
            <person name="Ma J."/>
        </authorList>
    </citation>
    <scope>NUCLEOTIDE SEQUENCE [LARGE SCALE GENOMIC DNA]</scope>
    <source>
        <strain evidence="2">CGMCC 1.15772</strain>
    </source>
</reference>
<comment type="caution">
    <text evidence="1">The sequence shown here is derived from an EMBL/GenBank/DDBJ whole genome shotgun (WGS) entry which is preliminary data.</text>
</comment>
<proteinExistence type="predicted"/>
<name>A0ABW1YA68_9DEIO</name>